<dbReference type="EMBL" id="NESQ01000196">
    <property type="protein sequence ID" value="PUU76217.1"/>
    <property type="molecule type" value="Genomic_DNA"/>
</dbReference>
<feature type="region of interest" description="Disordered" evidence="1">
    <location>
        <begin position="165"/>
        <end position="225"/>
    </location>
</feature>
<name>A0A2T6ZL42_TUBBO</name>
<sequence>MAFLLPSGGRPSLTPLSMFYPRQTTSSENPWAPPTSSRLSPYSTSLPPLETSVTITNSHYYRPPRSGLTSLARSTISSSTRSPTRASRQFQVQSLLATDPLLCHLTPGKIVRLSTSGDVNFEPGEKEWSLRAAEGTVNVNEWLREVEGWNHEWRRTYRESKDVGDGYLPPIDRPENRRKLGMGSIREEEEGAMLDGSKPVRRRLFSEDNGTDGSGGVIVKDDRPEAVAVEAPKPQTDSPGLKRDGKPLTPYQLRMQRQRAAEVGNSGRSELDQILVKPVEKIGVTEGSEEENEDEDDELEEGVEYWGSLKRSKVEGFKARIEVIKSEIGELDVDGLKHRVLLYSASAADLLTDSAAIMTVTTLQLLPPLSRLTKLLEVWAVRISVLGIVPVFLRSLQIAKDTLEAGYKAITLPSINPESGSLHGGWSGLAEESYTIMQETITQKVATAGMLMDTMLDALEGREDVLPEMWIAELEDVEEGVARWEMDGERVVLEGRLRLEETKPRDL</sequence>
<feature type="region of interest" description="Disordered" evidence="1">
    <location>
        <begin position="1"/>
        <end position="46"/>
    </location>
</feature>
<reference evidence="2 3" key="1">
    <citation type="submission" date="2017-04" db="EMBL/GenBank/DDBJ databases">
        <title>Draft genome sequence of Tuber borchii Vittad., a whitish edible truffle.</title>
        <authorList>
            <consortium name="DOE Joint Genome Institute"/>
            <person name="Murat C."/>
            <person name="Kuo A."/>
            <person name="Barry K.W."/>
            <person name="Clum A."/>
            <person name="Dockter R.B."/>
            <person name="Fauchery L."/>
            <person name="Iotti M."/>
            <person name="Kohler A."/>
            <person name="Labutti K."/>
            <person name="Lindquist E.A."/>
            <person name="Lipzen A."/>
            <person name="Ohm R.A."/>
            <person name="Wang M."/>
            <person name="Grigoriev I.V."/>
            <person name="Zambonelli A."/>
            <person name="Martin F.M."/>
        </authorList>
    </citation>
    <scope>NUCLEOTIDE SEQUENCE [LARGE SCALE GENOMIC DNA]</scope>
    <source>
        <strain evidence="2 3">Tbo3840</strain>
    </source>
</reference>
<protein>
    <submittedName>
        <fullName evidence="2">Uncharacterized protein</fullName>
    </submittedName>
</protein>
<dbReference type="AlphaFoldDB" id="A0A2T6ZL42"/>
<evidence type="ECO:0000313" key="3">
    <source>
        <dbReference type="Proteomes" id="UP000244722"/>
    </source>
</evidence>
<evidence type="ECO:0000256" key="1">
    <source>
        <dbReference type="SAM" id="MobiDB-lite"/>
    </source>
</evidence>
<dbReference type="OrthoDB" id="5409589at2759"/>
<dbReference type="Proteomes" id="UP000244722">
    <property type="component" value="Unassembled WGS sequence"/>
</dbReference>
<keyword evidence="3" id="KW-1185">Reference proteome</keyword>
<comment type="caution">
    <text evidence="2">The sequence shown here is derived from an EMBL/GenBank/DDBJ whole genome shotgun (WGS) entry which is preliminary data.</text>
</comment>
<evidence type="ECO:0000313" key="2">
    <source>
        <dbReference type="EMBL" id="PUU76217.1"/>
    </source>
</evidence>
<dbReference type="STRING" id="42251.A0A2T6ZL42"/>
<accession>A0A2T6ZL42</accession>
<gene>
    <name evidence="2" type="ORF">B9Z19DRAFT_1066803</name>
</gene>
<feature type="compositionally biased region" description="Polar residues" evidence="1">
    <location>
        <begin position="22"/>
        <end position="46"/>
    </location>
</feature>
<proteinExistence type="predicted"/>
<organism evidence="2 3">
    <name type="scientific">Tuber borchii</name>
    <name type="common">White truffle</name>
    <dbReference type="NCBI Taxonomy" id="42251"/>
    <lineage>
        <taxon>Eukaryota</taxon>
        <taxon>Fungi</taxon>
        <taxon>Dikarya</taxon>
        <taxon>Ascomycota</taxon>
        <taxon>Pezizomycotina</taxon>
        <taxon>Pezizomycetes</taxon>
        <taxon>Pezizales</taxon>
        <taxon>Tuberaceae</taxon>
        <taxon>Tuber</taxon>
    </lineage>
</organism>